<evidence type="ECO:0000256" key="3">
    <source>
        <dbReference type="ARBA" id="ARBA00023163"/>
    </source>
</evidence>
<dbReference type="Pfam" id="PF13377">
    <property type="entry name" value="Peripla_BP_3"/>
    <property type="match status" value="1"/>
</dbReference>
<dbReference type="CDD" id="cd01392">
    <property type="entry name" value="HTH_LacI"/>
    <property type="match status" value="1"/>
</dbReference>
<dbReference type="AlphaFoldDB" id="A0A6J6CWB2"/>
<dbReference type="GO" id="GO:0000976">
    <property type="term" value="F:transcription cis-regulatory region binding"/>
    <property type="evidence" value="ECO:0007669"/>
    <property type="project" value="TreeGrafter"/>
</dbReference>
<evidence type="ECO:0000259" key="4">
    <source>
        <dbReference type="PROSITE" id="PS50932"/>
    </source>
</evidence>
<evidence type="ECO:0000256" key="2">
    <source>
        <dbReference type="ARBA" id="ARBA00023125"/>
    </source>
</evidence>
<dbReference type="GO" id="GO:0003700">
    <property type="term" value="F:DNA-binding transcription factor activity"/>
    <property type="evidence" value="ECO:0007669"/>
    <property type="project" value="TreeGrafter"/>
</dbReference>
<dbReference type="InterPro" id="IPR046335">
    <property type="entry name" value="LacI/GalR-like_sensor"/>
</dbReference>
<dbReference type="Gene3D" id="1.10.260.40">
    <property type="entry name" value="lambda repressor-like DNA-binding domains"/>
    <property type="match status" value="1"/>
</dbReference>
<dbReference type="PANTHER" id="PTHR30146:SF138">
    <property type="entry name" value="TRANSCRIPTIONAL REGULATORY PROTEIN"/>
    <property type="match status" value="1"/>
</dbReference>
<dbReference type="SUPFAM" id="SSF47413">
    <property type="entry name" value="lambda repressor-like DNA-binding domains"/>
    <property type="match status" value="1"/>
</dbReference>
<feature type="domain" description="HTH lacI-type" evidence="4">
    <location>
        <begin position="17"/>
        <end position="73"/>
    </location>
</feature>
<accession>A0A6J6CWB2</accession>
<dbReference type="PANTHER" id="PTHR30146">
    <property type="entry name" value="LACI-RELATED TRANSCRIPTIONAL REPRESSOR"/>
    <property type="match status" value="1"/>
</dbReference>
<proteinExistence type="predicted"/>
<name>A0A6J6CWB2_9ZZZZ</name>
<gene>
    <name evidence="5" type="ORF">UFOPK1493_01385</name>
</gene>
<dbReference type="InterPro" id="IPR028082">
    <property type="entry name" value="Peripla_BP_I"/>
</dbReference>
<keyword evidence="3" id="KW-0804">Transcription</keyword>
<sequence>MASDAPAAEVRPSHGRVRAVDVAAAAGVSISTVSLVVNDKWEGRVAPDTAARVRSEVLRLGYVVDESARRLATGDAGAIAVVSPAFTNPFYAQVALGAAAVLGDRYQVVFSVTEVGDGPAATMRGLWGMRLAGALVAAPSPDLLSLLPSELPVVLLDAPGADPAHLRVDLDVAGGSVQLGRHLLELGHRRVVYVDALPDSDTFRIRREALAAALTAGGAELVCEPRLVSAVDIGAAHAVASAVLHGPLLDGVTAVVGATDIHALAVLRVFAAAGRSVPGDVSVAGFDDQPLSAYVTPSLTTVALPATDLGVAAATALAEVLADRERPTAARRAGARRDPVTVLPVTLTVRDSTGPARC</sequence>
<keyword evidence="1" id="KW-0805">Transcription regulation</keyword>
<dbReference type="InterPro" id="IPR010982">
    <property type="entry name" value="Lambda_DNA-bd_dom_sf"/>
</dbReference>
<dbReference type="Pfam" id="PF00356">
    <property type="entry name" value="LacI"/>
    <property type="match status" value="1"/>
</dbReference>
<evidence type="ECO:0000256" key="1">
    <source>
        <dbReference type="ARBA" id="ARBA00023015"/>
    </source>
</evidence>
<dbReference type="SUPFAM" id="SSF53822">
    <property type="entry name" value="Periplasmic binding protein-like I"/>
    <property type="match status" value="1"/>
</dbReference>
<reference evidence="5" key="1">
    <citation type="submission" date="2020-05" db="EMBL/GenBank/DDBJ databases">
        <authorList>
            <person name="Chiriac C."/>
            <person name="Salcher M."/>
            <person name="Ghai R."/>
            <person name="Kavagutti S V."/>
        </authorList>
    </citation>
    <scope>NUCLEOTIDE SEQUENCE</scope>
</reference>
<dbReference type="PROSITE" id="PS50932">
    <property type="entry name" value="HTH_LACI_2"/>
    <property type="match status" value="1"/>
</dbReference>
<organism evidence="5">
    <name type="scientific">freshwater metagenome</name>
    <dbReference type="NCBI Taxonomy" id="449393"/>
    <lineage>
        <taxon>unclassified sequences</taxon>
        <taxon>metagenomes</taxon>
        <taxon>ecological metagenomes</taxon>
    </lineage>
</organism>
<dbReference type="Gene3D" id="3.40.50.2300">
    <property type="match status" value="2"/>
</dbReference>
<dbReference type="CDD" id="cd06267">
    <property type="entry name" value="PBP1_LacI_sugar_binding-like"/>
    <property type="match status" value="1"/>
</dbReference>
<dbReference type="EMBL" id="CAEZSR010000040">
    <property type="protein sequence ID" value="CAB4555637.1"/>
    <property type="molecule type" value="Genomic_DNA"/>
</dbReference>
<dbReference type="InterPro" id="IPR000843">
    <property type="entry name" value="HTH_LacI"/>
</dbReference>
<keyword evidence="2" id="KW-0238">DNA-binding</keyword>
<evidence type="ECO:0000313" key="5">
    <source>
        <dbReference type="EMBL" id="CAB4555637.1"/>
    </source>
</evidence>
<dbReference type="SMART" id="SM00354">
    <property type="entry name" value="HTH_LACI"/>
    <property type="match status" value="1"/>
</dbReference>
<protein>
    <submittedName>
        <fullName evidence="5">Unannotated protein</fullName>
    </submittedName>
</protein>